<evidence type="ECO:0000256" key="1">
    <source>
        <dbReference type="SAM" id="MobiDB-lite"/>
    </source>
</evidence>
<evidence type="ECO:0000313" key="3">
    <source>
        <dbReference type="Proteomes" id="UP000246085"/>
    </source>
</evidence>
<dbReference type="Proteomes" id="UP000246085">
    <property type="component" value="Chromosome BRAD3257"/>
</dbReference>
<feature type="compositionally biased region" description="Basic and acidic residues" evidence="1">
    <location>
        <begin position="1"/>
        <end position="10"/>
    </location>
</feature>
<name>A0A2U3PXV7_9BRAD</name>
<feature type="region of interest" description="Disordered" evidence="1">
    <location>
        <begin position="1"/>
        <end position="22"/>
    </location>
</feature>
<dbReference type="AlphaFoldDB" id="A0A2U3PXV7"/>
<accession>A0A2U3PXV7</accession>
<evidence type="ECO:0000313" key="2">
    <source>
        <dbReference type="EMBL" id="SPP93987.1"/>
    </source>
</evidence>
<proteinExistence type="predicted"/>
<gene>
    <name evidence="2" type="ORF">BRAD3257_2935</name>
</gene>
<protein>
    <submittedName>
        <fullName evidence="2">Uncharacterized protein</fullName>
    </submittedName>
</protein>
<sequence>MQRRQGEPARRRGLKGAPKPLNSLLQNQNLRLRALSSKTASLLGKFPYDEVVSDCGRNNKNGPLPHVDPWLSSGGGNSTASFLVPIVTALHEQTPDEKPGDSAMLRKQ</sequence>
<reference evidence="2 3" key="1">
    <citation type="submission" date="2018-03" db="EMBL/GenBank/DDBJ databases">
        <authorList>
            <person name="Gully D."/>
        </authorList>
    </citation>
    <scope>NUCLEOTIDE SEQUENCE [LARGE SCALE GENOMIC DNA]</scope>
    <source>
        <strain evidence="2">ORS3257</strain>
    </source>
</reference>
<organism evidence="2 3">
    <name type="scientific">Bradyrhizobium vignae</name>
    <dbReference type="NCBI Taxonomy" id="1549949"/>
    <lineage>
        <taxon>Bacteria</taxon>
        <taxon>Pseudomonadati</taxon>
        <taxon>Pseudomonadota</taxon>
        <taxon>Alphaproteobacteria</taxon>
        <taxon>Hyphomicrobiales</taxon>
        <taxon>Nitrobacteraceae</taxon>
        <taxon>Bradyrhizobium</taxon>
    </lineage>
</organism>
<dbReference type="KEGG" id="bvz:BRAD3257_2935"/>
<dbReference type="EMBL" id="LS398110">
    <property type="protein sequence ID" value="SPP93987.1"/>
    <property type="molecule type" value="Genomic_DNA"/>
</dbReference>